<dbReference type="Pfam" id="PF01061">
    <property type="entry name" value="ABC2_membrane"/>
    <property type="match status" value="1"/>
</dbReference>
<keyword evidence="3 8" id="KW-0813">Transport</keyword>
<feature type="transmembrane region" description="Helical" evidence="8">
    <location>
        <begin position="94"/>
        <end position="116"/>
    </location>
</feature>
<dbReference type="Proteomes" id="UP000663792">
    <property type="component" value="Unassembled WGS sequence"/>
</dbReference>
<evidence type="ECO:0000256" key="6">
    <source>
        <dbReference type="ARBA" id="ARBA00022989"/>
    </source>
</evidence>
<dbReference type="GO" id="GO:0015920">
    <property type="term" value="P:lipopolysaccharide transport"/>
    <property type="evidence" value="ECO:0007669"/>
    <property type="project" value="TreeGrafter"/>
</dbReference>
<evidence type="ECO:0000256" key="4">
    <source>
        <dbReference type="ARBA" id="ARBA00022475"/>
    </source>
</evidence>
<evidence type="ECO:0000256" key="7">
    <source>
        <dbReference type="ARBA" id="ARBA00023136"/>
    </source>
</evidence>
<name>A0A939C203_9ACTN</name>
<evidence type="ECO:0000256" key="5">
    <source>
        <dbReference type="ARBA" id="ARBA00022692"/>
    </source>
</evidence>
<comment type="subcellular location">
    <subcellularLocation>
        <location evidence="1 8">Cell membrane</location>
        <topology evidence="1 8">Multi-pass membrane protein</topology>
    </subcellularLocation>
</comment>
<feature type="domain" description="ABC transmembrane type-2" evidence="9">
    <location>
        <begin position="58"/>
        <end position="302"/>
    </location>
</feature>
<keyword evidence="4 8" id="KW-1003">Cell membrane</keyword>
<accession>A0A939C203</accession>
<evidence type="ECO:0000256" key="2">
    <source>
        <dbReference type="ARBA" id="ARBA00007783"/>
    </source>
</evidence>
<comment type="similarity">
    <text evidence="2 8">Belongs to the ABC-2 integral membrane protein family.</text>
</comment>
<organism evidence="10 11">
    <name type="scientific">Nakamurella leprariae</name>
    <dbReference type="NCBI Taxonomy" id="2803911"/>
    <lineage>
        <taxon>Bacteria</taxon>
        <taxon>Bacillati</taxon>
        <taxon>Actinomycetota</taxon>
        <taxon>Actinomycetes</taxon>
        <taxon>Nakamurellales</taxon>
        <taxon>Nakamurellaceae</taxon>
        <taxon>Nakamurella</taxon>
    </lineage>
</organism>
<feature type="transmembrane region" description="Helical" evidence="8">
    <location>
        <begin position="281"/>
        <end position="299"/>
    </location>
</feature>
<proteinExistence type="inferred from homology"/>
<feature type="transmembrane region" description="Helical" evidence="8">
    <location>
        <begin position="215"/>
        <end position="233"/>
    </location>
</feature>
<dbReference type="PROSITE" id="PS51012">
    <property type="entry name" value="ABC_TM2"/>
    <property type="match status" value="1"/>
</dbReference>
<evidence type="ECO:0000313" key="11">
    <source>
        <dbReference type="Proteomes" id="UP000663792"/>
    </source>
</evidence>
<protein>
    <recommendedName>
        <fullName evidence="8">Transport permease protein</fullName>
    </recommendedName>
</protein>
<feature type="transmembrane region" description="Helical" evidence="8">
    <location>
        <begin position="177"/>
        <end position="203"/>
    </location>
</feature>
<dbReference type="AlphaFoldDB" id="A0A939C203"/>
<gene>
    <name evidence="10" type="ORF">JL106_10500</name>
</gene>
<dbReference type="EMBL" id="JAERWK010000012">
    <property type="protein sequence ID" value="MBM9467709.1"/>
    <property type="molecule type" value="Genomic_DNA"/>
</dbReference>
<dbReference type="GO" id="GO:0140359">
    <property type="term" value="F:ABC-type transporter activity"/>
    <property type="evidence" value="ECO:0007669"/>
    <property type="project" value="InterPro"/>
</dbReference>
<keyword evidence="7 8" id="KW-0472">Membrane</keyword>
<keyword evidence="6 8" id="KW-1133">Transmembrane helix</keyword>
<dbReference type="InterPro" id="IPR013525">
    <property type="entry name" value="ABC2_TM"/>
</dbReference>
<feature type="transmembrane region" description="Helical" evidence="8">
    <location>
        <begin position="61"/>
        <end position="82"/>
    </location>
</feature>
<dbReference type="PANTHER" id="PTHR30413">
    <property type="entry name" value="INNER MEMBRANE TRANSPORT PERMEASE"/>
    <property type="match status" value="1"/>
</dbReference>
<evidence type="ECO:0000256" key="3">
    <source>
        <dbReference type="ARBA" id="ARBA00022448"/>
    </source>
</evidence>
<evidence type="ECO:0000256" key="1">
    <source>
        <dbReference type="ARBA" id="ARBA00004651"/>
    </source>
</evidence>
<dbReference type="PANTHER" id="PTHR30413:SF10">
    <property type="entry name" value="CAPSULE POLYSACCHARIDE EXPORT INNER-MEMBRANE PROTEIN CTRC"/>
    <property type="match status" value="1"/>
</dbReference>
<keyword evidence="5 8" id="KW-0812">Transmembrane</keyword>
<dbReference type="InterPro" id="IPR047817">
    <property type="entry name" value="ABC2_TM_bact-type"/>
</dbReference>
<comment type="caution">
    <text evidence="10">The sequence shown here is derived from an EMBL/GenBank/DDBJ whole genome shotgun (WGS) entry which is preliminary data.</text>
</comment>
<evidence type="ECO:0000313" key="10">
    <source>
        <dbReference type="EMBL" id="MBM9467709.1"/>
    </source>
</evidence>
<evidence type="ECO:0000259" key="9">
    <source>
        <dbReference type="PROSITE" id="PS51012"/>
    </source>
</evidence>
<sequence length="310" mass="34518">MHHLRKACSIVTSDVVAPGSRRGPGRSRAGERKHSGSRELLLNLTMREVRSQFKRTALGRLWSFINPLATIAIYSIVFGFILRSPIEPGVNSGIHLFAFFLATALIPWSFMSGAIMAGMGSIVGNSGLLTKVYFPRVILPVSTILAMTVTFAIELSLLTAIMAVVGGPEVLLFLPGLIAMMALTVIFCIGIALMLSIAMVYFRDTQHFMNIFIQLWFYATPIIYAPTLIVQLQETVRNDGWTLFGEPFPLFMLYNLNPSTRITGAFRSMLYDFQWPSWQDWAVVTVWAGAVLGLGLLVFRRFSARVVEEL</sequence>
<reference evidence="10" key="1">
    <citation type="submission" date="2021-01" db="EMBL/GenBank/DDBJ databases">
        <title>YIM 132084 draft genome.</title>
        <authorList>
            <person name="An D."/>
        </authorList>
    </citation>
    <scope>NUCLEOTIDE SEQUENCE</scope>
    <source>
        <strain evidence="10">YIM 132084</strain>
    </source>
</reference>
<evidence type="ECO:0000256" key="8">
    <source>
        <dbReference type="RuleBase" id="RU361157"/>
    </source>
</evidence>
<keyword evidence="11" id="KW-1185">Reference proteome</keyword>
<dbReference type="GO" id="GO:0005886">
    <property type="term" value="C:plasma membrane"/>
    <property type="evidence" value="ECO:0007669"/>
    <property type="project" value="UniProtKB-SubCell"/>
</dbReference>
<feature type="transmembrane region" description="Helical" evidence="8">
    <location>
        <begin position="137"/>
        <end position="165"/>
    </location>
</feature>
<dbReference type="RefSeq" id="WP_205260653.1">
    <property type="nucleotide sequence ID" value="NZ_JAERWK010000012.1"/>
</dbReference>